<sequence>MMAIQNLLQKTGVAKLLHREQYPEIEFDFSNSDLVEADDFYDVPTKRELPIKGKSNLTYRTLDDMSLWTWKRNAYVEHNPYAFGITQQYNTVTPEQFEQTVIAATDESHNRLVLEDPRHLPSISIDEVRDGADPRMAMLYNLLALREDLRTINDLKIPFASMVKGNLPTPYLRNSAKQNVLDNWFFQSHTAFSLLLRSACKSEKSVIQNSIADVLFTKGAHLHWNKERGNAVFKDGEFEVNL</sequence>
<dbReference type="EMBL" id="MF042360">
    <property type="protein sequence ID" value="ARV76825.1"/>
    <property type="molecule type" value="Genomic_DNA"/>
</dbReference>
<evidence type="ECO:0000313" key="2">
    <source>
        <dbReference type="Proteomes" id="UP000225448"/>
    </source>
</evidence>
<gene>
    <name evidence="1" type="ORF">PHABIO_194</name>
</gene>
<accession>A0A1Y0SWG2</accession>
<keyword evidence="2" id="KW-1185">Reference proteome</keyword>
<dbReference type="Proteomes" id="UP000225448">
    <property type="component" value="Segment"/>
</dbReference>
<organism evidence="1 2">
    <name type="scientific">Pseudomonas phage Phabio</name>
    <dbReference type="NCBI Taxonomy" id="2006668"/>
    <lineage>
        <taxon>Viruses</taxon>
        <taxon>Duplodnaviria</taxon>
        <taxon>Heunggongvirae</taxon>
        <taxon>Uroviricota</taxon>
        <taxon>Caudoviricetes</taxon>
        <taxon>Chimalliviridae</taxon>
        <taxon>Phabiovirus</taxon>
        <taxon>Phabiovirus phabio</taxon>
    </lineage>
</organism>
<reference evidence="1 2" key="1">
    <citation type="submission" date="2017-05" db="EMBL/GenBank/DDBJ databases">
        <authorList>
            <person name="Song R."/>
            <person name="Chenine A.L."/>
            <person name="Ruprecht R.M."/>
        </authorList>
    </citation>
    <scope>NUCLEOTIDE SEQUENCE [LARGE SCALE GENOMIC DNA]</scope>
</reference>
<name>A0A1Y0SWG2_9CAUD</name>
<evidence type="ECO:0000313" key="1">
    <source>
        <dbReference type="EMBL" id="ARV76825.1"/>
    </source>
</evidence>
<protein>
    <submittedName>
        <fullName evidence="1">Uncharacterized protein</fullName>
    </submittedName>
</protein>
<proteinExistence type="predicted"/>